<dbReference type="EMBL" id="CAUYUJ010020138">
    <property type="protein sequence ID" value="CAK0896073.1"/>
    <property type="molecule type" value="Genomic_DNA"/>
</dbReference>
<keyword evidence="4" id="KW-1185">Reference proteome</keyword>
<feature type="region of interest" description="Disordered" evidence="1">
    <location>
        <begin position="816"/>
        <end position="845"/>
    </location>
</feature>
<comment type="caution">
    <text evidence="3">The sequence shown here is derived from an EMBL/GenBank/DDBJ whole genome shotgun (WGS) entry which is preliminary data.</text>
</comment>
<reference evidence="3" key="1">
    <citation type="submission" date="2023-10" db="EMBL/GenBank/DDBJ databases">
        <authorList>
            <person name="Chen Y."/>
            <person name="Shah S."/>
            <person name="Dougan E. K."/>
            <person name="Thang M."/>
            <person name="Chan C."/>
        </authorList>
    </citation>
    <scope>NUCLEOTIDE SEQUENCE [LARGE SCALE GENOMIC DNA]</scope>
</reference>
<name>A0ABN9X9A4_9DINO</name>
<keyword evidence="2" id="KW-0732">Signal</keyword>
<sequence length="951" mass="103030">MRSPALLSVLLLVCSGDGALQGGAGEGPPQRAASATGPLPVDLEFFEDDDCLEVPGAEELLALLHDMCLLLERVLFAADRSSGWAAFDEWRQASAPELAPYCEPGKLASTAAQCLLVLRQEPDGANSALECAASLDEDLWAQMTPLGKDYSTRLHLVLRSPWPAFRLLDLLVRLHPESGSTRMGACRRHQNWQSEPDIFDWPWFKSVFTSAVDFASMEPGVLDLRPEDGPLSAQYEARWLRLYGDSFGVREAMSFSDDVFEVYSRVHQYKAGCHLGVISSYLLQTMLVHLRDIDGCLQRFAASTAKLINLHAQVWLGPAGAPRAPEGAAARLCGLVAAAAGRLRGGGAGDAPGAAGEDGCRGARPVFLTAAWGALAPLAGRAAARWSSLLGGARPLLLLALDAQALAGCEAAAGRGVHCLDAPRRFGVEGAVAKYLALAVLAGLGLTAVWLDLDVYVARDPAPHVCAALGAGASPDLVFARHLTSESVSPAVVAARGTEKAAGLLLQYASWLRENVYLLDHRGWDQFLDNRAGDFAGGVDYKGRNVTTHNDSGPAYSFLPRGIELPVQARFAKLGAEFGSGDGWLGDEAASGLALFHFWGAREAQTSLADVFFPHDAPGFPERALALLAQYRRTPTSKPTLPALLHSGIARRHPLHLVAVSYAHGCCKRSLRRNRQKALAAGVDEARAYNLGDLDRGWAARHSALLSQKRGAGWWLWKPHLILRTLRDPAVPWHRGVVLWVDAGNYLHADPRPLVADALRGSDVVALRLKGCLERDWTYASTLQWLNASERYAVVDRPQLGAYFLVFRKTRGAIRSGPQGPGRCRPGRCTRQDSASGPRGGGLGWSGPRPQRLHFCCCWVPQPSPARALSSAGPRFRFAEQWLERAQEPEALLGAQGAANWTEPPLRAQVPSFQKHQADQSVFSVLFKEHGFRAISLEEGHRVVTLARWRE</sequence>
<dbReference type="Proteomes" id="UP001189429">
    <property type="component" value="Unassembled WGS sequence"/>
</dbReference>
<evidence type="ECO:0008006" key="5">
    <source>
        <dbReference type="Google" id="ProtNLM"/>
    </source>
</evidence>
<feature type="chain" id="PRO_5046138394" description="Nucleotide-diphospho-sugar transferase domain-containing protein" evidence="2">
    <location>
        <begin position="20"/>
        <end position="951"/>
    </location>
</feature>
<evidence type="ECO:0000313" key="4">
    <source>
        <dbReference type="Proteomes" id="UP001189429"/>
    </source>
</evidence>
<evidence type="ECO:0000313" key="3">
    <source>
        <dbReference type="EMBL" id="CAK0896073.1"/>
    </source>
</evidence>
<feature type="compositionally biased region" description="Low complexity" evidence="1">
    <location>
        <begin position="817"/>
        <end position="829"/>
    </location>
</feature>
<feature type="signal peptide" evidence="2">
    <location>
        <begin position="1"/>
        <end position="19"/>
    </location>
</feature>
<proteinExistence type="predicted"/>
<accession>A0ABN9X9A4</accession>
<evidence type="ECO:0000256" key="2">
    <source>
        <dbReference type="SAM" id="SignalP"/>
    </source>
</evidence>
<protein>
    <recommendedName>
        <fullName evidence="5">Nucleotide-diphospho-sugar transferase domain-containing protein</fullName>
    </recommendedName>
</protein>
<evidence type="ECO:0000256" key="1">
    <source>
        <dbReference type="SAM" id="MobiDB-lite"/>
    </source>
</evidence>
<organism evidence="3 4">
    <name type="scientific">Prorocentrum cordatum</name>
    <dbReference type="NCBI Taxonomy" id="2364126"/>
    <lineage>
        <taxon>Eukaryota</taxon>
        <taxon>Sar</taxon>
        <taxon>Alveolata</taxon>
        <taxon>Dinophyceae</taxon>
        <taxon>Prorocentrales</taxon>
        <taxon>Prorocentraceae</taxon>
        <taxon>Prorocentrum</taxon>
    </lineage>
</organism>
<gene>
    <name evidence="3" type="ORF">PCOR1329_LOCUS74648</name>
</gene>